<reference evidence="2" key="2">
    <citation type="submission" date="2020-09" db="EMBL/GenBank/DDBJ databases">
        <authorList>
            <person name="Sun Q."/>
            <person name="Zhou Y."/>
        </authorList>
    </citation>
    <scope>NUCLEOTIDE SEQUENCE</scope>
    <source>
        <strain evidence="2">CGMCC 1.15760</strain>
    </source>
</reference>
<evidence type="ECO:0000313" key="3">
    <source>
        <dbReference type="Proteomes" id="UP000616608"/>
    </source>
</evidence>
<reference evidence="2" key="1">
    <citation type="journal article" date="2014" name="Int. J. Syst. Evol. Microbiol.">
        <title>Complete genome sequence of Corynebacterium casei LMG S-19264T (=DSM 44701T), isolated from a smear-ripened cheese.</title>
        <authorList>
            <consortium name="US DOE Joint Genome Institute (JGI-PGF)"/>
            <person name="Walter F."/>
            <person name="Albersmeier A."/>
            <person name="Kalinowski J."/>
            <person name="Ruckert C."/>
        </authorList>
    </citation>
    <scope>NUCLEOTIDE SEQUENCE</scope>
    <source>
        <strain evidence="2">CGMCC 1.15760</strain>
    </source>
</reference>
<feature type="transmembrane region" description="Helical" evidence="1">
    <location>
        <begin position="5"/>
        <end position="21"/>
    </location>
</feature>
<keyword evidence="1" id="KW-0812">Transmembrane</keyword>
<comment type="caution">
    <text evidence="2">The sequence shown here is derived from an EMBL/GenBank/DDBJ whole genome shotgun (WGS) entry which is preliminary data.</text>
</comment>
<keyword evidence="3" id="KW-1185">Reference proteome</keyword>
<dbReference type="AlphaFoldDB" id="A0A917FZ59"/>
<organism evidence="2 3">
    <name type="scientific">Lysinibacillus alkalisoli</name>
    <dbReference type="NCBI Taxonomy" id="1911548"/>
    <lineage>
        <taxon>Bacteria</taxon>
        <taxon>Bacillati</taxon>
        <taxon>Bacillota</taxon>
        <taxon>Bacilli</taxon>
        <taxon>Bacillales</taxon>
        <taxon>Bacillaceae</taxon>
        <taxon>Lysinibacillus</taxon>
    </lineage>
</organism>
<dbReference type="Proteomes" id="UP000616608">
    <property type="component" value="Unassembled WGS sequence"/>
</dbReference>
<name>A0A917FZ59_9BACI</name>
<dbReference type="RefSeq" id="WP_188613584.1">
    <property type="nucleotide sequence ID" value="NZ_BMJT01000002.1"/>
</dbReference>
<keyword evidence="1" id="KW-1133">Transmembrane helix</keyword>
<sequence>METIIIIVCIILACIVLKFVVSTLFSLRFLVLATIIFLLWYFNLLQDFLQIFQTLFERIKAFVNEKGWFS</sequence>
<proteinExistence type="predicted"/>
<evidence type="ECO:0000313" key="2">
    <source>
        <dbReference type="EMBL" id="GGG14914.1"/>
    </source>
</evidence>
<protein>
    <submittedName>
        <fullName evidence="2">Uncharacterized protein</fullName>
    </submittedName>
</protein>
<evidence type="ECO:0000256" key="1">
    <source>
        <dbReference type="SAM" id="Phobius"/>
    </source>
</evidence>
<feature type="transmembrane region" description="Helical" evidence="1">
    <location>
        <begin position="27"/>
        <end position="45"/>
    </location>
</feature>
<keyword evidence="1" id="KW-0472">Membrane</keyword>
<dbReference type="EMBL" id="BMJT01000002">
    <property type="protein sequence ID" value="GGG14914.1"/>
    <property type="molecule type" value="Genomic_DNA"/>
</dbReference>
<accession>A0A917FZ59</accession>
<gene>
    <name evidence="2" type="ORF">GCM10007425_06500</name>
</gene>